<organism evidence="2 3">
    <name type="scientific">Exidia glandulosa HHB12029</name>
    <dbReference type="NCBI Taxonomy" id="1314781"/>
    <lineage>
        <taxon>Eukaryota</taxon>
        <taxon>Fungi</taxon>
        <taxon>Dikarya</taxon>
        <taxon>Basidiomycota</taxon>
        <taxon>Agaricomycotina</taxon>
        <taxon>Agaricomycetes</taxon>
        <taxon>Auriculariales</taxon>
        <taxon>Exidiaceae</taxon>
        <taxon>Exidia</taxon>
    </lineage>
</organism>
<accession>A0A166AG31</accession>
<feature type="compositionally biased region" description="Low complexity" evidence="1">
    <location>
        <begin position="17"/>
        <end position="42"/>
    </location>
</feature>
<keyword evidence="3" id="KW-1185">Reference proteome</keyword>
<sequence>MQRRNMAFIVRPPAAQPQPSYQPGYGQPAYGQGGYATYTGYPQGPPPQGSPYVPPYGAPPGGYDPKDEPNVGQGMPQAPSPTYGGPGQPRQSGAGYNVDVYTIAVVSPSGGPETNGPPPIYAPPPGPPPNK</sequence>
<reference evidence="2 3" key="1">
    <citation type="journal article" date="2016" name="Mol. Biol. Evol.">
        <title>Comparative Genomics of Early-Diverging Mushroom-Forming Fungi Provides Insights into the Origins of Lignocellulose Decay Capabilities.</title>
        <authorList>
            <person name="Nagy L.G."/>
            <person name="Riley R."/>
            <person name="Tritt A."/>
            <person name="Adam C."/>
            <person name="Daum C."/>
            <person name="Floudas D."/>
            <person name="Sun H."/>
            <person name="Yadav J.S."/>
            <person name="Pangilinan J."/>
            <person name="Larsson K.H."/>
            <person name="Matsuura K."/>
            <person name="Barry K."/>
            <person name="Labutti K."/>
            <person name="Kuo R."/>
            <person name="Ohm R.A."/>
            <person name="Bhattacharya S.S."/>
            <person name="Shirouzu T."/>
            <person name="Yoshinaga Y."/>
            <person name="Martin F.M."/>
            <person name="Grigoriev I.V."/>
            <person name="Hibbett D.S."/>
        </authorList>
    </citation>
    <scope>NUCLEOTIDE SEQUENCE [LARGE SCALE GENOMIC DNA]</scope>
    <source>
        <strain evidence="2 3">HHB12029</strain>
    </source>
</reference>
<feature type="region of interest" description="Disordered" evidence="1">
    <location>
        <begin position="1"/>
        <end position="131"/>
    </location>
</feature>
<protein>
    <submittedName>
        <fullName evidence="2">Uncharacterized protein</fullName>
    </submittedName>
</protein>
<gene>
    <name evidence="2" type="ORF">EXIGLDRAFT_837028</name>
</gene>
<name>A0A166AG31_EXIGL</name>
<feature type="compositionally biased region" description="Pro residues" evidence="1">
    <location>
        <begin position="115"/>
        <end position="131"/>
    </location>
</feature>
<proteinExistence type="predicted"/>
<feature type="compositionally biased region" description="Pro residues" evidence="1">
    <location>
        <begin position="43"/>
        <end position="58"/>
    </location>
</feature>
<evidence type="ECO:0000313" key="2">
    <source>
        <dbReference type="EMBL" id="KZV91549.1"/>
    </source>
</evidence>
<evidence type="ECO:0000256" key="1">
    <source>
        <dbReference type="SAM" id="MobiDB-lite"/>
    </source>
</evidence>
<dbReference type="Proteomes" id="UP000077266">
    <property type="component" value="Unassembled WGS sequence"/>
</dbReference>
<evidence type="ECO:0000313" key="3">
    <source>
        <dbReference type="Proteomes" id="UP000077266"/>
    </source>
</evidence>
<dbReference type="InParanoid" id="A0A166AG31"/>
<dbReference type="EMBL" id="KV426025">
    <property type="protein sequence ID" value="KZV91549.1"/>
    <property type="molecule type" value="Genomic_DNA"/>
</dbReference>
<dbReference type="AlphaFoldDB" id="A0A166AG31"/>